<evidence type="ECO:0000313" key="8">
    <source>
        <dbReference type="Proteomes" id="UP000672657"/>
    </source>
</evidence>
<evidence type="ECO:0000256" key="5">
    <source>
        <dbReference type="SAM" id="MobiDB-lite"/>
    </source>
</evidence>
<evidence type="ECO:0000313" key="7">
    <source>
        <dbReference type="EMBL" id="CAG2161217.1"/>
    </source>
</evidence>
<evidence type="ECO:0000256" key="2">
    <source>
        <dbReference type="ARBA" id="ARBA00023125"/>
    </source>
</evidence>
<feature type="domain" description="HTH tetR-type" evidence="6">
    <location>
        <begin position="9"/>
        <end position="69"/>
    </location>
</feature>
<dbReference type="SUPFAM" id="SSF46689">
    <property type="entry name" value="Homeodomain-like"/>
    <property type="match status" value="1"/>
</dbReference>
<dbReference type="Gene3D" id="1.10.10.60">
    <property type="entry name" value="Homeodomain-like"/>
    <property type="match status" value="1"/>
</dbReference>
<proteinExistence type="predicted"/>
<dbReference type="PRINTS" id="PR00455">
    <property type="entry name" value="HTHTETR"/>
</dbReference>
<keyword evidence="8" id="KW-1185">Reference proteome</keyword>
<dbReference type="PANTHER" id="PTHR47506:SF7">
    <property type="entry name" value="TRANSCRIPTIONAL REGULATORY PROTEIN"/>
    <property type="match status" value="1"/>
</dbReference>
<name>A0ABN7QG78_9BURK</name>
<evidence type="ECO:0000256" key="3">
    <source>
        <dbReference type="ARBA" id="ARBA00023163"/>
    </source>
</evidence>
<dbReference type="Pfam" id="PF21993">
    <property type="entry name" value="TetR_C_13_2"/>
    <property type="match status" value="1"/>
</dbReference>
<accession>A0ABN7QG78</accession>
<dbReference type="Proteomes" id="UP000672657">
    <property type="component" value="Unassembled WGS sequence"/>
</dbReference>
<dbReference type="InterPro" id="IPR001647">
    <property type="entry name" value="HTH_TetR"/>
</dbReference>
<reference evidence="7 8" key="1">
    <citation type="submission" date="2021-03" db="EMBL/GenBank/DDBJ databases">
        <authorList>
            <person name="Peeters C."/>
        </authorList>
    </citation>
    <scope>NUCLEOTIDE SEQUENCE [LARGE SCALE GENOMIC DNA]</scope>
    <source>
        <strain evidence="7 8">LMG 26411</strain>
    </source>
</reference>
<keyword evidence="1" id="KW-0805">Transcription regulation</keyword>
<dbReference type="InterPro" id="IPR036271">
    <property type="entry name" value="Tet_transcr_reg_TetR-rel_C_sf"/>
</dbReference>
<feature type="region of interest" description="Disordered" evidence="5">
    <location>
        <begin position="194"/>
        <end position="214"/>
    </location>
</feature>
<keyword evidence="2 4" id="KW-0238">DNA-binding</keyword>
<feature type="DNA-binding region" description="H-T-H motif" evidence="4">
    <location>
        <begin position="32"/>
        <end position="51"/>
    </location>
</feature>
<dbReference type="PANTHER" id="PTHR47506">
    <property type="entry name" value="TRANSCRIPTIONAL REGULATORY PROTEIN"/>
    <property type="match status" value="1"/>
</dbReference>
<keyword evidence="3" id="KW-0804">Transcription</keyword>
<dbReference type="SUPFAM" id="SSF48498">
    <property type="entry name" value="Tetracyclin repressor-like, C-terminal domain"/>
    <property type="match status" value="1"/>
</dbReference>
<evidence type="ECO:0000256" key="1">
    <source>
        <dbReference type="ARBA" id="ARBA00023015"/>
    </source>
</evidence>
<dbReference type="Gene3D" id="1.10.357.10">
    <property type="entry name" value="Tetracycline Repressor, domain 2"/>
    <property type="match status" value="1"/>
</dbReference>
<dbReference type="RefSeq" id="WP_211958759.1">
    <property type="nucleotide sequence ID" value="NZ_CAJPVI010000115.1"/>
</dbReference>
<evidence type="ECO:0000259" key="6">
    <source>
        <dbReference type="PROSITE" id="PS50977"/>
    </source>
</evidence>
<evidence type="ECO:0000256" key="4">
    <source>
        <dbReference type="PROSITE-ProRule" id="PRU00335"/>
    </source>
</evidence>
<sequence length="214" mass="21918">MKVTKEKALENRTALIEAAARLFAEKGIDGVGVAEVAKVAGLTHGALYAQFPSKSALAAEALAFGAARGNGRIAALADPTALARGLGEQLDYYLSEAHRDAISKGCAMAASASEAARQAPEVRAQFCDGFNDLVRIVESMLDAPAAGSDRHSRALVIVSAMIGALAVSRAASGSHPQLSNDVLTASRSILGELGGAEPARASTTGKSSRKKSKS</sequence>
<dbReference type="PROSITE" id="PS50977">
    <property type="entry name" value="HTH_TETR_2"/>
    <property type="match status" value="1"/>
</dbReference>
<dbReference type="Pfam" id="PF00440">
    <property type="entry name" value="TetR_N"/>
    <property type="match status" value="1"/>
</dbReference>
<dbReference type="InterPro" id="IPR009057">
    <property type="entry name" value="Homeodomain-like_sf"/>
</dbReference>
<comment type="caution">
    <text evidence="7">The sequence shown here is derived from an EMBL/GenBank/DDBJ whole genome shotgun (WGS) entry which is preliminary data.</text>
</comment>
<protein>
    <recommendedName>
        <fullName evidence="6">HTH tetR-type domain-containing protein</fullName>
    </recommendedName>
</protein>
<gene>
    <name evidence="7" type="ORF">LMG26411_08078</name>
</gene>
<dbReference type="EMBL" id="CAJPVI010000115">
    <property type="protein sequence ID" value="CAG2161217.1"/>
    <property type="molecule type" value="Genomic_DNA"/>
</dbReference>
<dbReference type="InterPro" id="IPR054156">
    <property type="entry name" value="YxaF_TetR_C"/>
</dbReference>
<organism evidence="7 8">
    <name type="scientific">Cupriavidus numazuensis</name>
    <dbReference type="NCBI Taxonomy" id="221992"/>
    <lineage>
        <taxon>Bacteria</taxon>
        <taxon>Pseudomonadati</taxon>
        <taxon>Pseudomonadota</taxon>
        <taxon>Betaproteobacteria</taxon>
        <taxon>Burkholderiales</taxon>
        <taxon>Burkholderiaceae</taxon>
        <taxon>Cupriavidus</taxon>
    </lineage>
</organism>